<dbReference type="Gene3D" id="1.20.1250.20">
    <property type="entry name" value="MFS general substrate transporter like domains"/>
    <property type="match status" value="1"/>
</dbReference>
<dbReference type="GO" id="GO:0005886">
    <property type="term" value="C:plasma membrane"/>
    <property type="evidence" value="ECO:0007669"/>
    <property type="project" value="TreeGrafter"/>
</dbReference>
<dbReference type="SUPFAM" id="SSF103473">
    <property type="entry name" value="MFS general substrate transporter"/>
    <property type="match status" value="1"/>
</dbReference>
<feature type="transmembrane region" description="Helical" evidence="2">
    <location>
        <begin position="47"/>
        <end position="70"/>
    </location>
</feature>
<dbReference type="InterPro" id="IPR036259">
    <property type="entry name" value="MFS_trans_sf"/>
</dbReference>
<accession>A0AAJ4S3Z0</accession>
<keyword evidence="2" id="KW-0472">Membrane</keyword>
<gene>
    <name evidence="3" type="ORF">CA257_09560</name>
</gene>
<evidence type="ECO:0000256" key="1">
    <source>
        <dbReference type="ARBA" id="ARBA00009617"/>
    </source>
</evidence>
<evidence type="ECO:0000256" key="2">
    <source>
        <dbReference type="SAM" id="Phobius"/>
    </source>
</evidence>
<feature type="transmembrane region" description="Helical" evidence="2">
    <location>
        <begin position="12"/>
        <end position="35"/>
    </location>
</feature>
<feature type="transmembrane region" description="Helical" evidence="2">
    <location>
        <begin position="109"/>
        <end position="128"/>
    </location>
</feature>
<comment type="similarity">
    <text evidence="1">Belongs to the sodium:galactoside symporter (TC 2.A.2) family.</text>
</comment>
<dbReference type="Pfam" id="PF13347">
    <property type="entry name" value="MFS_2"/>
    <property type="match status" value="1"/>
</dbReference>
<feature type="transmembrane region" description="Helical" evidence="2">
    <location>
        <begin position="317"/>
        <end position="338"/>
    </location>
</feature>
<evidence type="ECO:0000313" key="4">
    <source>
        <dbReference type="Proteomes" id="UP000286681"/>
    </source>
</evidence>
<dbReference type="GO" id="GO:0008643">
    <property type="term" value="P:carbohydrate transport"/>
    <property type="evidence" value="ECO:0007669"/>
    <property type="project" value="InterPro"/>
</dbReference>
<proteinExistence type="inferred from homology"/>
<reference evidence="3 4" key="1">
    <citation type="submission" date="2018-07" db="EMBL/GenBank/DDBJ databases">
        <title>Genomic and Epidemiologic Investigation of an Indolent Hospital Outbreak.</title>
        <authorList>
            <person name="Johnson R.C."/>
            <person name="Deming C."/>
            <person name="Conlan S."/>
            <person name="Zellmer C.J."/>
            <person name="Michelin A.V."/>
            <person name="Lee-Lin S."/>
            <person name="Thomas P.J."/>
            <person name="Park M."/>
            <person name="Weingarten R.A."/>
            <person name="Less J."/>
            <person name="Dekker J.P."/>
            <person name="Frank K.M."/>
            <person name="Musser K.A."/>
            <person name="Mcquiston J.R."/>
            <person name="Henderson D.K."/>
            <person name="Lau A.F."/>
            <person name="Palmore T.N."/>
            <person name="Segre J.A."/>
        </authorList>
    </citation>
    <scope>NUCLEOTIDE SEQUENCE [LARGE SCALE GENOMIC DNA]</scope>
    <source>
        <strain evidence="3 4">SK-NIH.Env10_0317</strain>
    </source>
</reference>
<feature type="transmembrane region" description="Helical" evidence="2">
    <location>
        <begin position="262"/>
        <end position="284"/>
    </location>
</feature>
<evidence type="ECO:0000313" key="3">
    <source>
        <dbReference type="EMBL" id="RSV03460.1"/>
    </source>
</evidence>
<organism evidence="3 4">
    <name type="scientific">Sphingomonas koreensis</name>
    <dbReference type="NCBI Taxonomy" id="93064"/>
    <lineage>
        <taxon>Bacteria</taxon>
        <taxon>Pseudomonadati</taxon>
        <taxon>Pseudomonadota</taxon>
        <taxon>Alphaproteobacteria</taxon>
        <taxon>Sphingomonadales</taxon>
        <taxon>Sphingomonadaceae</taxon>
        <taxon>Sphingomonas</taxon>
    </lineage>
</organism>
<feature type="transmembrane region" description="Helical" evidence="2">
    <location>
        <begin position="82"/>
        <end position="103"/>
    </location>
</feature>
<feature type="transmembrane region" description="Helical" evidence="2">
    <location>
        <begin position="178"/>
        <end position="198"/>
    </location>
</feature>
<name>A0AAJ4S3Z0_9SPHN</name>
<protein>
    <submittedName>
        <fullName evidence="3">Uncharacterized protein</fullName>
    </submittedName>
</protein>
<keyword evidence="2" id="KW-0812">Transmembrane</keyword>
<feature type="transmembrane region" description="Helical" evidence="2">
    <location>
        <begin position="401"/>
        <end position="423"/>
    </location>
</feature>
<feature type="transmembrane region" description="Helical" evidence="2">
    <location>
        <begin position="219"/>
        <end position="242"/>
    </location>
</feature>
<dbReference type="EMBL" id="QQWO01000007">
    <property type="protein sequence ID" value="RSV03460.1"/>
    <property type="molecule type" value="Genomic_DNA"/>
</dbReference>
<dbReference type="InterPro" id="IPR039672">
    <property type="entry name" value="MFS_2"/>
</dbReference>
<dbReference type="GO" id="GO:0015293">
    <property type="term" value="F:symporter activity"/>
    <property type="evidence" value="ECO:0007669"/>
    <property type="project" value="InterPro"/>
</dbReference>
<dbReference type="PANTHER" id="PTHR11328">
    <property type="entry name" value="MAJOR FACILITATOR SUPERFAMILY DOMAIN-CONTAINING PROTEIN"/>
    <property type="match status" value="1"/>
</dbReference>
<feature type="transmembrane region" description="Helical" evidence="2">
    <location>
        <begin position="291"/>
        <end position="311"/>
    </location>
</feature>
<dbReference type="Proteomes" id="UP000286681">
    <property type="component" value="Unassembled WGS sequence"/>
</dbReference>
<feature type="transmembrane region" description="Helical" evidence="2">
    <location>
        <begin position="359"/>
        <end position="381"/>
    </location>
</feature>
<sequence>MGMPMRRREARYLAYASGNFGKNVMWSAADITLLFMMTDLVGVAPSAAGLIFLIGLGFDAVLDLVVGWAAERTRTRFGQFRPYLLIGAPLCAAAFVLLYSLPLLGVTDAAIVATAVILFRGLFAIADIPHNALITRLTRDSRARTRIAGYRMVFSSGASLVISLASPLFLSGGDRAESLFLFVLLAGTGAVVTLVIAAQAVGNADRPASTVPLPLRGQLTAILASADARMLLLITVLTGLFPPLFAKTFLYFGQYVLGEPETVRICLTAMVIGQLIGIPFWSWLGTVTEKAWALSASHMVAASGFLCVWLFEPGGITIAAVGLWCGVGLGGLYMLIWAMAPDVVEQIEAGGGGRPEAMLFALLIFAMKLAISVGALVLGLVLDGSGYRPGIVQPAGARTAIAAMTALVPSLGGFVCAVTAMRYRLSHAEHLRLTRKIEADAK</sequence>
<dbReference type="PANTHER" id="PTHR11328:SF24">
    <property type="entry name" value="MAJOR FACILITATOR SUPERFAMILY (MFS) PROFILE DOMAIN-CONTAINING PROTEIN"/>
    <property type="match status" value="1"/>
</dbReference>
<comment type="caution">
    <text evidence="3">The sequence shown here is derived from an EMBL/GenBank/DDBJ whole genome shotgun (WGS) entry which is preliminary data.</text>
</comment>
<keyword evidence="2" id="KW-1133">Transmembrane helix</keyword>
<feature type="transmembrane region" description="Helical" evidence="2">
    <location>
        <begin position="149"/>
        <end position="172"/>
    </location>
</feature>
<dbReference type="AlphaFoldDB" id="A0AAJ4S3Z0"/>